<dbReference type="AlphaFoldDB" id="A0A1V9Y5H8"/>
<dbReference type="OrthoDB" id="76841at2759"/>
<sequence length="440" mass="48354">MNPSDEVAAKCMALASSLLMAFPLGHKQPADRHYLPSVVHALVQTQMLPLDLMPPLSFVASVIQQLSQAQYVDISVLHSCLYQLQIPPLSSFLGARFPVYGAQYPPMLFAPQMHNFYYPSPPQPQQFRHPMSSNQAPPTPAASTEADHLEFSSLGLTMHGGPDGGADPHERKGSPVLSENDQELSLGSKHMPSFGMICSPRHRLERQEAPPETDECVDFGFAKDILLNDFEPLPTSTATYSAQDNDGNDGQVDDPFHRRLIQPFLDSLHEDGHKKSPTPSTSSEHSCDESDGDSSDNGGADQDPISMEATVPLSPPKRRYLYDAPTPLEIQKQSLQIHIGAGGDVNTDELRAATTSWVARMHEQGHFFDEKAALKFHELATADPLRAVGITVSFDLRKDTIQNKSAWLSRACFNCQRKVNPPIKHSRSRSGRGKATKTTA</sequence>
<feature type="region of interest" description="Disordered" evidence="1">
    <location>
        <begin position="120"/>
        <end position="195"/>
    </location>
</feature>
<comment type="caution">
    <text evidence="2">The sequence shown here is derived from an EMBL/GenBank/DDBJ whole genome shotgun (WGS) entry which is preliminary data.</text>
</comment>
<evidence type="ECO:0000313" key="2">
    <source>
        <dbReference type="EMBL" id="OQR80982.1"/>
    </source>
</evidence>
<reference evidence="2 3" key="1">
    <citation type="journal article" date="2014" name="Genome Biol. Evol.">
        <title>The secreted proteins of Achlya hypogyna and Thraustotheca clavata identify the ancestral oomycete secretome and reveal gene acquisitions by horizontal gene transfer.</title>
        <authorList>
            <person name="Misner I."/>
            <person name="Blouin N."/>
            <person name="Leonard G."/>
            <person name="Richards T.A."/>
            <person name="Lane C.E."/>
        </authorList>
    </citation>
    <scope>NUCLEOTIDE SEQUENCE [LARGE SCALE GENOMIC DNA]</scope>
    <source>
        <strain evidence="2 3">ATCC 48635</strain>
    </source>
</reference>
<name>A0A1V9Y5H8_ACHHY</name>
<keyword evidence="3" id="KW-1185">Reference proteome</keyword>
<feature type="region of interest" description="Disordered" evidence="1">
    <location>
        <begin position="236"/>
        <end position="255"/>
    </location>
</feature>
<protein>
    <submittedName>
        <fullName evidence="2">Uncharacterized protein</fullName>
    </submittedName>
</protein>
<feature type="region of interest" description="Disordered" evidence="1">
    <location>
        <begin position="266"/>
        <end position="318"/>
    </location>
</feature>
<dbReference type="EMBL" id="JNBR01002848">
    <property type="protein sequence ID" value="OQR80982.1"/>
    <property type="molecule type" value="Genomic_DNA"/>
</dbReference>
<dbReference type="Proteomes" id="UP000243579">
    <property type="component" value="Unassembled WGS sequence"/>
</dbReference>
<feature type="region of interest" description="Disordered" evidence="1">
    <location>
        <begin position="420"/>
        <end position="440"/>
    </location>
</feature>
<feature type="compositionally biased region" description="Basic residues" evidence="1">
    <location>
        <begin position="424"/>
        <end position="440"/>
    </location>
</feature>
<organism evidence="2 3">
    <name type="scientific">Achlya hypogyna</name>
    <name type="common">Oomycete</name>
    <name type="synonym">Protoachlya hypogyna</name>
    <dbReference type="NCBI Taxonomy" id="1202772"/>
    <lineage>
        <taxon>Eukaryota</taxon>
        <taxon>Sar</taxon>
        <taxon>Stramenopiles</taxon>
        <taxon>Oomycota</taxon>
        <taxon>Saprolegniomycetes</taxon>
        <taxon>Saprolegniales</taxon>
        <taxon>Achlyaceae</taxon>
        <taxon>Achlya</taxon>
    </lineage>
</organism>
<gene>
    <name evidence="2" type="ORF">ACHHYP_16886</name>
</gene>
<accession>A0A1V9Y5H8</accession>
<evidence type="ECO:0000256" key="1">
    <source>
        <dbReference type="SAM" id="MobiDB-lite"/>
    </source>
</evidence>
<proteinExistence type="predicted"/>
<evidence type="ECO:0000313" key="3">
    <source>
        <dbReference type="Proteomes" id="UP000243579"/>
    </source>
</evidence>